<gene>
    <name evidence="8" type="ORF">DSCA_48980</name>
</gene>
<organism evidence="8 9">
    <name type="scientific">Desulfosarcina alkanivorans</name>
    <dbReference type="NCBI Taxonomy" id="571177"/>
    <lineage>
        <taxon>Bacteria</taxon>
        <taxon>Pseudomonadati</taxon>
        <taxon>Thermodesulfobacteriota</taxon>
        <taxon>Desulfobacteria</taxon>
        <taxon>Desulfobacterales</taxon>
        <taxon>Desulfosarcinaceae</taxon>
        <taxon>Desulfosarcina</taxon>
    </lineage>
</organism>
<evidence type="ECO:0000259" key="7">
    <source>
        <dbReference type="Pfam" id="PF13462"/>
    </source>
</evidence>
<dbReference type="InterPro" id="IPR036249">
    <property type="entry name" value="Thioredoxin-like_sf"/>
</dbReference>
<evidence type="ECO:0000256" key="1">
    <source>
        <dbReference type="ARBA" id="ARBA00005791"/>
    </source>
</evidence>
<dbReference type="Gene3D" id="3.40.30.10">
    <property type="entry name" value="Glutaredoxin"/>
    <property type="match status" value="1"/>
</dbReference>
<dbReference type="AlphaFoldDB" id="A0A5K7YQG8"/>
<keyword evidence="6" id="KW-0812">Transmembrane</keyword>
<reference evidence="8 9" key="1">
    <citation type="submission" date="2019-11" db="EMBL/GenBank/DDBJ databases">
        <title>Comparative genomics of hydrocarbon-degrading Desulfosarcina strains.</title>
        <authorList>
            <person name="Watanabe M."/>
            <person name="Kojima H."/>
            <person name="Fukui M."/>
        </authorList>
    </citation>
    <scope>NUCLEOTIDE SEQUENCE [LARGE SCALE GENOMIC DNA]</scope>
    <source>
        <strain evidence="8 9">PL12</strain>
    </source>
</reference>
<comment type="similarity">
    <text evidence="1">Belongs to the thioredoxin family. DsbA subfamily.</text>
</comment>
<name>A0A5K7YQG8_9BACT</name>
<proteinExistence type="inferred from homology"/>
<evidence type="ECO:0000256" key="5">
    <source>
        <dbReference type="ARBA" id="ARBA00023284"/>
    </source>
</evidence>
<evidence type="ECO:0000256" key="3">
    <source>
        <dbReference type="ARBA" id="ARBA00023002"/>
    </source>
</evidence>
<feature type="domain" description="Thioredoxin-like fold" evidence="7">
    <location>
        <begin position="49"/>
        <end position="209"/>
    </location>
</feature>
<feature type="transmembrane region" description="Helical" evidence="6">
    <location>
        <begin position="6"/>
        <end position="25"/>
    </location>
</feature>
<dbReference type="Proteomes" id="UP000427906">
    <property type="component" value="Chromosome"/>
</dbReference>
<dbReference type="InterPro" id="IPR012336">
    <property type="entry name" value="Thioredoxin-like_fold"/>
</dbReference>
<protein>
    <recommendedName>
        <fullName evidence="7">Thioredoxin-like fold domain-containing protein</fullName>
    </recommendedName>
</protein>
<evidence type="ECO:0000313" key="9">
    <source>
        <dbReference type="Proteomes" id="UP000427906"/>
    </source>
</evidence>
<keyword evidence="5" id="KW-0676">Redox-active center</keyword>
<dbReference type="PANTHER" id="PTHR13887:SF14">
    <property type="entry name" value="DISULFIDE BOND FORMATION PROTEIN D"/>
    <property type="match status" value="1"/>
</dbReference>
<dbReference type="EMBL" id="AP021874">
    <property type="protein sequence ID" value="BBO70968.1"/>
    <property type="molecule type" value="Genomic_DNA"/>
</dbReference>
<keyword evidence="4" id="KW-1015">Disulfide bond</keyword>
<evidence type="ECO:0000256" key="2">
    <source>
        <dbReference type="ARBA" id="ARBA00022729"/>
    </source>
</evidence>
<dbReference type="KEGG" id="dalk:DSCA_48980"/>
<keyword evidence="9" id="KW-1185">Reference proteome</keyword>
<evidence type="ECO:0000313" key="8">
    <source>
        <dbReference type="EMBL" id="BBO70968.1"/>
    </source>
</evidence>
<sequence length="216" mass="24965">MKKQNIVLLSGVFLIFIFIAGVYVYKKHQADRYGFLAQENASTFVRPYSQTLGSDDAKVYLIKFTDPACETCSAFHPFVKQLMDAHPDKIKLVIRYNPLHEGADFPVKILEAAQRQGKFWETMDVLYGTQRHWTSHHVVQPQKMWRFLSMVGLDIEKLKEDMKDPEIEKIIQQDLADAKTLNVRKTPGFFVNGKPLSDFGYNQLRDLIESAIKESY</sequence>
<dbReference type="RefSeq" id="WP_155318866.1">
    <property type="nucleotide sequence ID" value="NZ_AP021874.1"/>
</dbReference>
<evidence type="ECO:0000256" key="6">
    <source>
        <dbReference type="SAM" id="Phobius"/>
    </source>
</evidence>
<dbReference type="OrthoDB" id="9784686at2"/>
<keyword evidence="3" id="KW-0560">Oxidoreductase</keyword>
<keyword evidence="6" id="KW-1133">Transmembrane helix</keyword>
<accession>A0A5K7YQG8</accession>
<keyword evidence="6" id="KW-0472">Membrane</keyword>
<keyword evidence="2" id="KW-0732">Signal</keyword>
<dbReference type="SUPFAM" id="SSF52833">
    <property type="entry name" value="Thioredoxin-like"/>
    <property type="match status" value="1"/>
</dbReference>
<evidence type="ECO:0000256" key="4">
    <source>
        <dbReference type="ARBA" id="ARBA00023157"/>
    </source>
</evidence>
<dbReference type="GO" id="GO:0016491">
    <property type="term" value="F:oxidoreductase activity"/>
    <property type="evidence" value="ECO:0007669"/>
    <property type="project" value="UniProtKB-KW"/>
</dbReference>
<dbReference type="PANTHER" id="PTHR13887">
    <property type="entry name" value="GLUTATHIONE S-TRANSFERASE KAPPA"/>
    <property type="match status" value="1"/>
</dbReference>
<dbReference type="Pfam" id="PF13462">
    <property type="entry name" value="Thioredoxin_4"/>
    <property type="match status" value="1"/>
</dbReference>